<dbReference type="Proteomes" id="UP000636479">
    <property type="component" value="Unassembled WGS sequence"/>
</dbReference>
<accession>A0A8H6W963</accession>
<feature type="region of interest" description="Disordered" evidence="1">
    <location>
        <begin position="97"/>
        <end position="132"/>
    </location>
</feature>
<dbReference type="GeneID" id="59342473"/>
<protein>
    <recommendedName>
        <fullName evidence="4">Tail specific protease domain-containing protein</fullName>
    </recommendedName>
</protein>
<dbReference type="SUPFAM" id="SSF52096">
    <property type="entry name" value="ClpP/crotonase"/>
    <property type="match status" value="1"/>
</dbReference>
<name>A0A8H6W963_9AGAR</name>
<dbReference type="PANTHER" id="PTHR37049">
    <property type="entry name" value="PEPTIDASE S41 FAMILY PROTEIN"/>
    <property type="match status" value="1"/>
</dbReference>
<dbReference type="AlphaFoldDB" id="A0A8H6W963"/>
<dbReference type="RefSeq" id="XP_037222842.1">
    <property type="nucleotide sequence ID" value="XM_037359957.1"/>
</dbReference>
<gene>
    <name evidence="2" type="ORF">MIND_00310000</name>
</gene>
<dbReference type="PANTHER" id="PTHR37049:SF4">
    <property type="entry name" value="RHODANESE DOMAIN-CONTAINING PROTEIN"/>
    <property type="match status" value="1"/>
</dbReference>
<organism evidence="2 3">
    <name type="scientific">Mycena indigotica</name>
    <dbReference type="NCBI Taxonomy" id="2126181"/>
    <lineage>
        <taxon>Eukaryota</taxon>
        <taxon>Fungi</taxon>
        <taxon>Dikarya</taxon>
        <taxon>Basidiomycota</taxon>
        <taxon>Agaricomycotina</taxon>
        <taxon>Agaricomycetes</taxon>
        <taxon>Agaricomycetidae</taxon>
        <taxon>Agaricales</taxon>
        <taxon>Marasmiineae</taxon>
        <taxon>Mycenaceae</taxon>
        <taxon>Mycena</taxon>
    </lineage>
</organism>
<keyword evidence="3" id="KW-1185">Reference proteome</keyword>
<dbReference type="InterPro" id="IPR029045">
    <property type="entry name" value="ClpP/crotonase-like_dom_sf"/>
</dbReference>
<dbReference type="EMBL" id="JACAZF010000003">
    <property type="protein sequence ID" value="KAF7309392.1"/>
    <property type="molecule type" value="Genomic_DNA"/>
</dbReference>
<evidence type="ECO:0008006" key="4">
    <source>
        <dbReference type="Google" id="ProtNLM"/>
    </source>
</evidence>
<evidence type="ECO:0000313" key="3">
    <source>
        <dbReference type="Proteomes" id="UP000636479"/>
    </source>
</evidence>
<feature type="compositionally biased region" description="Polar residues" evidence="1">
    <location>
        <begin position="103"/>
        <end position="116"/>
    </location>
</feature>
<evidence type="ECO:0000313" key="2">
    <source>
        <dbReference type="EMBL" id="KAF7309392.1"/>
    </source>
</evidence>
<reference evidence="2" key="1">
    <citation type="submission" date="2020-05" db="EMBL/GenBank/DDBJ databases">
        <title>Mycena genomes resolve the evolution of fungal bioluminescence.</title>
        <authorList>
            <person name="Tsai I.J."/>
        </authorList>
    </citation>
    <scope>NUCLEOTIDE SEQUENCE</scope>
    <source>
        <strain evidence="2">171206Taipei</strain>
    </source>
</reference>
<dbReference type="InterPro" id="IPR052766">
    <property type="entry name" value="S41A_metabolite_peptidase"/>
</dbReference>
<proteinExistence type="predicted"/>
<dbReference type="OrthoDB" id="112749at2759"/>
<comment type="caution">
    <text evidence="2">The sequence shown here is derived from an EMBL/GenBank/DDBJ whole genome shotgun (WGS) entry which is preliminary data.</text>
</comment>
<evidence type="ECO:0000256" key="1">
    <source>
        <dbReference type="SAM" id="MobiDB-lite"/>
    </source>
</evidence>
<sequence length="909" mass="101780">MEVPDSAAQIFNPHCFGMQEQPSAVAERLKLFGSGLSKEQREALVASEPLALHLFQGLAYTIGSALGSRPPSSEACLSAFTLPNSVGLTAGARAWSKHAHRSGTASPETNEETPVTKSVKKSNKQDTGGWWGAQPSGPVAVINENALVLFWKVMNNATWRNLHWLPHQVLVYEVRVAEGYGLRWSQDRSVSRESEEDMPSWLFRGFVEPMMEALCLPSIRPLTRGFAHQADFEPSKIQTKMVKFYLLFLAWATSAVYGRDPCTLATASKWVSSAIAHACELSVPYNPTHASSIINSTLKILPYYSLETWFRRSPNPRIPHDINIRTLLESLQDTVLNSGYPTDWDFNLAVTNVFNREQDGHTTYQAACTTAFSWNLPFSIAALAETPFSPTANVVFLSNYDFPNQNRPGFEAYHLRRGFNGRAYDHAQILSIDGVNATEYLTRLAQDSSVYEGLVGGFEDADARLMTLLSRYSADTDQGFFTQEVGRFGQRMFYPGRDNVTVTVQTMANTTETLIIPWAATFIANGNTTQSFMTQTCARENSNLPRRSLSGYVEPRQSLVQADAQTEIRAAAGTENEKTSRTNFVQPHLTSYGHFITLDIYRLKRHPKVGVVYVEQFKPSIEYNYRDYFRQLSNVIYSGLTSLKKAGVQHVLIDISGNRGGYINAGGIMQWGLWPDDLYPGFPSVFRVNDLIIRQSRVAARHNDSSSDYYFGNYMSTDYLPLTSNTEFMDPPVEQLVNGVRDRFSHPIFDFFGNSSAAVTKFTSPPFASSDYVIVSNGICASTCSIFSSYLFQKHGVRSAVFGASFHPGEQASKQFDGGIKGAEVISFEEILSELENAGLQNDEDAPQPFPVRAVLSVNFRNAIPYMDQQRDGILEYVWEPGTRKYQFTRELFNKPEKVWEFVAEEFFG</sequence>